<proteinExistence type="predicted"/>
<dbReference type="GO" id="GO:0004553">
    <property type="term" value="F:hydrolase activity, hydrolyzing O-glycosyl compounds"/>
    <property type="evidence" value="ECO:0007669"/>
    <property type="project" value="InterPro"/>
</dbReference>
<dbReference type="InterPro" id="IPR020004">
    <property type="entry name" value="UDP-GlcNAc_Epase"/>
</dbReference>
<accession>A0A6I3I818</accession>
<dbReference type="SUPFAM" id="SSF53756">
    <property type="entry name" value="UDP-Glycosyltransferase/glycogen phosphorylase"/>
    <property type="match status" value="1"/>
</dbReference>
<protein>
    <submittedName>
        <fullName evidence="2">UDP-N-acetylglucosamine 2-epimerase (Hydrolyzing)</fullName>
        <ecNumber evidence="2">3.2.1.183</ecNumber>
    </submittedName>
</protein>
<dbReference type="GO" id="GO:0006047">
    <property type="term" value="P:UDP-N-acetylglucosamine metabolic process"/>
    <property type="evidence" value="ECO:0007669"/>
    <property type="project" value="InterPro"/>
</dbReference>
<dbReference type="EC" id="3.2.1.183" evidence="2"/>
<reference evidence="2 3" key="1">
    <citation type="submission" date="2019-11" db="EMBL/GenBank/DDBJ databases">
        <title>Whole genome sequencing identifies a novel species of the genus Arsenicicoccus isolated from human blood.</title>
        <authorList>
            <person name="Jeong J.H."/>
            <person name="Kweon O.J."/>
            <person name="Kim H.R."/>
            <person name="Kim T.-H."/>
            <person name="Ha S.-M."/>
            <person name="Lee M.-K."/>
        </authorList>
    </citation>
    <scope>NUCLEOTIDE SEQUENCE [LARGE SCALE GENOMIC DNA]</scope>
    <source>
        <strain evidence="2 3">MKL-02</strain>
    </source>
</reference>
<dbReference type="InterPro" id="IPR003331">
    <property type="entry name" value="UDP_GlcNAc_Epimerase_2_dom"/>
</dbReference>
<comment type="caution">
    <text evidence="2">The sequence shown here is derived from an EMBL/GenBank/DDBJ whole genome shotgun (WGS) entry which is preliminary data.</text>
</comment>
<feature type="domain" description="UDP-N-acetylglucosamine 2-epimerase" evidence="1">
    <location>
        <begin position="86"/>
        <end position="372"/>
    </location>
</feature>
<dbReference type="EMBL" id="WLVL01000037">
    <property type="protein sequence ID" value="MTB72314.1"/>
    <property type="molecule type" value="Genomic_DNA"/>
</dbReference>
<evidence type="ECO:0000313" key="2">
    <source>
        <dbReference type="EMBL" id="MTB72314.1"/>
    </source>
</evidence>
<dbReference type="NCBIfam" id="TIGR03568">
    <property type="entry name" value="NeuC_NnaA"/>
    <property type="match status" value="1"/>
</dbReference>
<dbReference type="InterPro" id="IPR029767">
    <property type="entry name" value="WecB-like"/>
</dbReference>
<gene>
    <name evidence="2" type="primary">neuC</name>
    <name evidence="2" type="ORF">GGG17_10090</name>
</gene>
<evidence type="ECO:0000313" key="3">
    <source>
        <dbReference type="Proteomes" id="UP000431092"/>
    </source>
</evidence>
<name>A0A6I3I818_9MICO</name>
<dbReference type="Gene3D" id="3.40.50.2000">
    <property type="entry name" value="Glycogen Phosphorylase B"/>
    <property type="match status" value="2"/>
</dbReference>
<organism evidence="2 3">
    <name type="scientific">Arsenicicoccus cauae</name>
    <dbReference type="NCBI Taxonomy" id="2663847"/>
    <lineage>
        <taxon>Bacteria</taxon>
        <taxon>Bacillati</taxon>
        <taxon>Actinomycetota</taxon>
        <taxon>Actinomycetes</taxon>
        <taxon>Micrococcales</taxon>
        <taxon>Intrasporangiaceae</taxon>
        <taxon>Arsenicicoccus</taxon>
    </lineage>
</organism>
<dbReference type="Proteomes" id="UP000431092">
    <property type="component" value="Unassembled WGS sequence"/>
</dbReference>
<dbReference type="RefSeq" id="WP_154593548.1">
    <property type="nucleotide sequence ID" value="NZ_CP171001.1"/>
</dbReference>
<keyword evidence="2" id="KW-0378">Hydrolase</keyword>
<keyword evidence="3" id="KW-1185">Reference proteome</keyword>
<sequence>MTQGSRTVAVFVGTRADLGPLSPVISALADDPDVELHILTGVAYDVGSLASTLQDVAPRARTEGRLHALCPPVEHLDPHAVVRHGARLAEGAARLLPELRPDTLVVLGDRWELLYVVPAAFLLGIPVVHLHGGEVTEGAVDERVRHAVTKLADQHCVASPDAARRVRQMGEPAERVHVTGAPGLDRLASSTALSDAELADLLGVPVLRPLALFTYHPPTAEGEVPVAQWASEALRATLDTCGTVIATHPGLDPGREEILAVLEQAALEHPELVVVESLGSRYPRALHAVDVVVGNSSSGIIEAASAHVPAVDVGERQRGRLRGDNVIHAAEGYDAVRAAIEQALSPQGRAAAAAADNPYGRGDAAARVLAVVRRAPTGGRTKPFAEIEGADR</sequence>
<dbReference type="PANTHER" id="PTHR43174">
    <property type="entry name" value="UDP-N-ACETYLGLUCOSAMINE 2-EPIMERASE"/>
    <property type="match status" value="1"/>
</dbReference>
<keyword evidence="2" id="KW-0326">Glycosidase</keyword>
<dbReference type="PANTHER" id="PTHR43174:SF3">
    <property type="entry name" value="UDP-N-ACETYLGLUCOSAMINE 2-EPIMERASE"/>
    <property type="match status" value="1"/>
</dbReference>
<evidence type="ECO:0000259" key="1">
    <source>
        <dbReference type="Pfam" id="PF02350"/>
    </source>
</evidence>
<dbReference type="AlphaFoldDB" id="A0A6I3I818"/>
<dbReference type="Pfam" id="PF02350">
    <property type="entry name" value="Epimerase_2"/>
    <property type="match status" value="1"/>
</dbReference>